<accession>A0ABM3XDB2</accession>
<gene>
    <name evidence="3" type="primary">LOC132538211</name>
</gene>
<organism evidence="2 3">
    <name type="scientific">Erinaceus europaeus</name>
    <name type="common">Western European hedgehog</name>
    <dbReference type="NCBI Taxonomy" id="9365"/>
    <lineage>
        <taxon>Eukaryota</taxon>
        <taxon>Metazoa</taxon>
        <taxon>Chordata</taxon>
        <taxon>Craniata</taxon>
        <taxon>Vertebrata</taxon>
        <taxon>Euteleostomi</taxon>
        <taxon>Mammalia</taxon>
        <taxon>Eutheria</taxon>
        <taxon>Laurasiatheria</taxon>
        <taxon>Eulipotyphla</taxon>
        <taxon>Erinaceidae</taxon>
        <taxon>Erinaceinae</taxon>
        <taxon>Erinaceus</taxon>
    </lineage>
</organism>
<dbReference type="RefSeq" id="XP_060046801.1">
    <property type="nucleotide sequence ID" value="XM_060190818.1"/>
</dbReference>
<protein>
    <submittedName>
        <fullName evidence="3">Uncharacterized protein LOC132538211</fullName>
    </submittedName>
</protein>
<feature type="region of interest" description="Disordered" evidence="1">
    <location>
        <begin position="150"/>
        <end position="214"/>
    </location>
</feature>
<proteinExistence type="predicted"/>
<reference evidence="3" key="1">
    <citation type="submission" date="2025-08" db="UniProtKB">
        <authorList>
            <consortium name="RefSeq"/>
        </authorList>
    </citation>
    <scope>IDENTIFICATION</scope>
</reference>
<evidence type="ECO:0000313" key="3">
    <source>
        <dbReference type="RefSeq" id="XP_060046801.1"/>
    </source>
</evidence>
<dbReference type="Proteomes" id="UP001652624">
    <property type="component" value="Chromosome 4"/>
</dbReference>
<feature type="compositionally biased region" description="Basic and acidic residues" evidence="1">
    <location>
        <begin position="37"/>
        <end position="52"/>
    </location>
</feature>
<evidence type="ECO:0000313" key="2">
    <source>
        <dbReference type="Proteomes" id="UP001652624"/>
    </source>
</evidence>
<sequence length="214" mass="23306">MVNRVFSKTLGNEVHKTSQAMLLATGFNTVSLPKPHPVKERVSTKLASKEPIEGTQENQKRYPSAELGLASGGEAGSKVSSAVIGWSSPAPPYPRGAALWRARAALLIVCNLPRDEQQTLFVLSHVREVAPFGDWRDWTRTGRGMQIELRPGAGPVSPRVWQTPAWPENRGPGRRRRGREAAASEPDQCRIASCVADRPPGSRCHQDAGQASLD</sequence>
<keyword evidence="2" id="KW-1185">Reference proteome</keyword>
<dbReference type="GeneID" id="132538211"/>
<evidence type="ECO:0000256" key="1">
    <source>
        <dbReference type="SAM" id="MobiDB-lite"/>
    </source>
</evidence>
<feature type="region of interest" description="Disordered" evidence="1">
    <location>
        <begin position="34"/>
        <end position="63"/>
    </location>
</feature>
<name>A0ABM3XDB2_ERIEU</name>